<evidence type="ECO:0000256" key="12">
    <source>
        <dbReference type="PIRSR" id="PIRSR630616-3"/>
    </source>
</evidence>
<dbReference type="InterPro" id="IPR030616">
    <property type="entry name" value="Aur-like"/>
</dbReference>
<dbReference type="Pfam" id="PF00069">
    <property type="entry name" value="Pkinase"/>
    <property type="match status" value="1"/>
</dbReference>
<dbReference type="GO" id="GO:0044779">
    <property type="term" value="P:meiotic spindle checkpoint signaling"/>
    <property type="evidence" value="ECO:0007669"/>
    <property type="project" value="UniProtKB-ARBA"/>
</dbReference>
<dbReference type="Proteomes" id="UP001271007">
    <property type="component" value="Unassembled WGS sequence"/>
</dbReference>
<dbReference type="InterPro" id="IPR008271">
    <property type="entry name" value="Ser/Thr_kinase_AS"/>
</dbReference>
<evidence type="ECO:0000313" key="19">
    <source>
        <dbReference type="Proteomes" id="UP001271007"/>
    </source>
</evidence>
<dbReference type="AlphaFoldDB" id="A0AAJ0DJU4"/>
<dbReference type="FunFam" id="3.30.200.20:FF:000042">
    <property type="entry name" value="Aurora kinase A"/>
    <property type="match status" value="1"/>
</dbReference>
<dbReference type="SMART" id="SM00220">
    <property type="entry name" value="S_TKc"/>
    <property type="match status" value="1"/>
</dbReference>
<evidence type="ECO:0000256" key="9">
    <source>
        <dbReference type="ARBA" id="ARBA00048679"/>
    </source>
</evidence>
<dbReference type="GO" id="GO:0008608">
    <property type="term" value="P:attachment of spindle microtubules to kinetochore"/>
    <property type="evidence" value="ECO:0007669"/>
    <property type="project" value="UniProtKB-ARBA"/>
</dbReference>
<dbReference type="InterPro" id="IPR017441">
    <property type="entry name" value="Protein_kinase_ATP_BS"/>
</dbReference>
<dbReference type="InterPro" id="IPR011009">
    <property type="entry name" value="Kinase-like_dom_sf"/>
</dbReference>
<keyword evidence="6 15" id="KW-0418">Kinase</keyword>
<evidence type="ECO:0000259" key="17">
    <source>
        <dbReference type="PROSITE" id="PS50011"/>
    </source>
</evidence>
<sequence length="391" mass="44125">MADMQNLEQRFESISVQDENLDINAAVTAQHKQKGSLSHAISLTNLSTTTTTTTTATSQNRLKLPLQKIPTNAQAKPSTLTKITLPSQAAQQQRSSAESRISDPDPIAHLPSAPTAKPKNWHLGMFEIGKPLGKGKFGRVYLARERATGFVCALKVLHKSELQQGKVEKQVRREIEIQSNLAHPNILRLYGHFHDTKRIFLILEFAGKGELYKHLRKAQRFPEPVAAQYVAQMASALKYLHKKHVIHRDIKPENILVGLHGEIKISDFGWSVHAPNNRRNTMCGTLDYLPPEMIKPGREDNFYSEKVDLWSLGVLTYEFLVGEAPFEDSMVMTQRRIARCEMTVPPFVSAEGRDLIKRLLVLDPEKRLSLEEVEVHPWILRHCAKGGEGKK</sequence>
<evidence type="ECO:0000256" key="10">
    <source>
        <dbReference type="PIRSR" id="PIRSR630616-1"/>
    </source>
</evidence>
<evidence type="ECO:0000256" key="11">
    <source>
        <dbReference type="PIRSR" id="PIRSR630616-2"/>
    </source>
</evidence>
<evidence type="ECO:0000256" key="8">
    <source>
        <dbReference type="ARBA" id="ARBA00047899"/>
    </source>
</evidence>
<dbReference type="PROSITE" id="PS00107">
    <property type="entry name" value="PROTEIN_KINASE_ATP"/>
    <property type="match status" value="1"/>
</dbReference>
<keyword evidence="5 11" id="KW-0547">Nucleotide-binding</keyword>
<organism evidence="18 19">
    <name type="scientific">Extremus antarcticus</name>
    <dbReference type="NCBI Taxonomy" id="702011"/>
    <lineage>
        <taxon>Eukaryota</taxon>
        <taxon>Fungi</taxon>
        <taxon>Dikarya</taxon>
        <taxon>Ascomycota</taxon>
        <taxon>Pezizomycotina</taxon>
        <taxon>Dothideomycetes</taxon>
        <taxon>Dothideomycetidae</taxon>
        <taxon>Mycosphaerellales</taxon>
        <taxon>Extremaceae</taxon>
        <taxon>Extremus</taxon>
    </lineage>
</organism>
<keyword evidence="7 11" id="KW-0067">ATP-binding</keyword>
<accession>A0AAJ0DJU4</accession>
<comment type="caution">
    <text evidence="18">The sequence shown here is derived from an EMBL/GenBank/DDBJ whole genome shotgun (WGS) entry which is preliminary data.</text>
</comment>
<feature type="binding site" evidence="11 13">
    <location>
        <position position="155"/>
    </location>
    <ligand>
        <name>ATP</name>
        <dbReference type="ChEBI" id="CHEBI:30616"/>
    </ligand>
</feature>
<evidence type="ECO:0000256" key="7">
    <source>
        <dbReference type="ARBA" id="ARBA00022840"/>
    </source>
</evidence>
<feature type="domain" description="Protein kinase" evidence="17">
    <location>
        <begin position="126"/>
        <end position="379"/>
    </location>
</feature>
<dbReference type="InterPro" id="IPR000719">
    <property type="entry name" value="Prot_kinase_dom"/>
</dbReference>
<feature type="active site" description="Proton acceptor" evidence="10">
    <location>
        <position position="249"/>
    </location>
</feature>
<evidence type="ECO:0000256" key="5">
    <source>
        <dbReference type="ARBA" id="ARBA00022741"/>
    </source>
</evidence>
<dbReference type="PANTHER" id="PTHR24350">
    <property type="entry name" value="SERINE/THREONINE-PROTEIN KINASE IAL-RELATED"/>
    <property type="match status" value="1"/>
</dbReference>
<evidence type="ECO:0000256" key="16">
    <source>
        <dbReference type="SAM" id="MobiDB-lite"/>
    </source>
</evidence>
<feature type="binding site" evidence="11">
    <location>
        <position position="136"/>
    </location>
    <ligand>
        <name>ATP</name>
        <dbReference type="ChEBI" id="CHEBI:30616"/>
    </ligand>
</feature>
<comment type="catalytic activity">
    <reaction evidence="9 15">
        <text>L-seryl-[protein] + ATP = O-phospho-L-seryl-[protein] + ADP + H(+)</text>
        <dbReference type="Rhea" id="RHEA:17989"/>
        <dbReference type="Rhea" id="RHEA-COMP:9863"/>
        <dbReference type="Rhea" id="RHEA-COMP:11604"/>
        <dbReference type="ChEBI" id="CHEBI:15378"/>
        <dbReference type="ChEBI" id="CHEBI:29999"/>
        <dbReference type="ChEBI" id="CHEBI:30616"/>
        <dbReference type="ChEBI" id="CHEBI:83421"/>
        <dbReference type="ChEBI" id="CHEBI:456216"/>
        <dbReference type="EC" id="2.7.11.1"/>
    </reaction>
</comment>
<dbReference type="GO" id="GO:0000819">
    <property type="term" value="P:sister chromatid segregation"/>
    <property type="evidence" value="ECO:0007669"/>
    <property type="project" value="UniProtKB-ARBA"/>
</dbReference>
<dbReference type="GO" id="GO:1902115">
    <property type="term" value="P:regulation of organelle assembly"/>
    <property type="evidence" value="ECO:0007669"/>
    <property type="project" value="UniProtKB-ARBA"/>
</dbReference>
<proteinExistence type="inferred from homology"/>
<comment type="catalytic activity">
    <reaction evidence="8 15">
        <text>L-threonyl-[protein] + ATP = O-phospho-L-threonyl-[protein] + ADP + H(+)</text>
        <dbReference type="Rhea" id="RHEA:46608"/>
        <dbReference type="Rhea" id="RHEA-COMP:11060"/>
        <dbReference type="Rhea" id="RHEA-COMP:11605"/>
        <dbReference type="ChEBI" id="CHEBI:15378"/>
        <dbReference type="ChEBI" id="CHEBI:30013"/>
        <dbReference type="ChEBI" id="CHEBI:30616"/>
        <dbReference type="ChEBI" id="CHEBI:61977"/>
        <dbReference type="ChEBI" id="CHEBI:456216"/>
        <dbReference type="EC" id="2.7.11.1"/>
    </reaction>
</comment>
<protein>
    <recommendedName>
        <fullName evidence="2 15">Aurora kinase</fullName>
        <ecNumber evidence="1 15">2.7.11.1</ecNumber>
    </recommendedName>
</protein>
<evidence type="ECO:0000256" key="13">
    <source>
        <dbReference type="PROSITE-ProRule" id="PRU10141"/>
    </source>
</evidence>
<dbReference type="PROSITE" id="PS00108">
    <property type="entry name" value="PROTEIN_KINASE_ST"/>
    <property type="match status" value="1"/>
</dbReference>
<dbReference type="GO" id="GO:0004674">
    <property type="term" value="F:protein serine/threonine kinase activity"/>
    <property type="evidence" value="ECO:0007669"/>
    <property type="project" value="UniProtKB-KW"/>
</dbReference>
<keyword evidence="4 15" id="KW-0808">Transferase</keyword>
<keyword evidence="3 14" id="KW-0723">Serine/threonine-protein kinase</keyword>
<dbReference type="GO" id="GO:0045143">
    <property type="term" value="P:homologous chromosome segregation"/>
    <property type="evidence" value="ECO:0007669"/>
    <property type="project" value="UniProtKB-ARBA"/>
</dbReference>
<dbReference type="EC" id="2.7.11.1" evidence="1 15"/>
<dbReference type="GO" id="GO:0005524">
    <property type="term" value="F:ATP binding"/>
    <property type="evidence" value="ECO:0007669"/>
    <property type="project" value="UniProtKB-UniRule"/>
</dbReference>
<dbReference type="SUPFAM" id="SSF56112">
    <property type="entry name" value="Protein kinase-like (PK-like)"/>
    <property type="match status" value="1"/>
</dbReference>
<evidence type="ECO:0000256" key="14">
    <source>
        <dbReference type="RuleBase" id="RU000304"/>
    </source>
</evidence>
<name>A0AAJ0DJU4_9PEZI</name>
<dbReference type="GO" id="GO:0032133">
    <property type="term" value="C:chromosome passenger complex"/>
    <property type="evidence" value="ECO:0007669"/>
    <property type="project" value="UniProtKB-ARBA"/>
</dbReference>
<dbReference type="GO" id="GO:0072479">
    <property type="term" value="P:response to mitotic cell cycle spindle assembly checkpoint signaling"/>
    <property type="evidence" value="ECO:0007669"/>
    <property type="project" value="UniProtKB-ARBA"/>
</dbReference>
<reference evidence="18" key="1">
    <citation type="submission" date="2023-04" db="EMBL/GenBank/DDBJ databases">
        <title>Black Yeasts Isolated from many extreme environments.</title>
        <authorList>
            <person name="Coleine C."/>
            <person name="Stajich J.E."/>
            <person name="Selbmann L."/>
        </authorList>
    </citation>
    <scope>NUCLEOTIDE SEQUENCE</scope>
    <source>
        <strain evidence="18">CCFEE 5312</strain>
    </source>
</reference>
<dbReference type="GO" id="GO:0090266">
    <property type="term" value="P:regulation of mitotic cell cycle spindle assembly checkpoint"/>
    <property type="evidence" value="ECO:0007669"/>
    <property type="project" value="UniProtKB-ARBA"/>
</dbReference>
<dbReference type="CDD" id="cd14007">
    <property type="entry name" value="STKc_Aurora"/>
    <property type="match status" value="1"/>
</dbReference>
<evidence type="ECO:0000256" key="4">
    <source>
        <dbReference type="ARBA" id="ARBA00022679"/>
    </source>
</evidence>
<dbReference type="GO" id="GO:0032465">
    <property type="term" value="P:regulation of cytokinesis"/>
    <property type="evidence" value="ECO:0007669"/>
    <property type="project" value="UniProtKB-ARBA"/>
</dbReference>
<evidence type="ECO:0000256" key="15">
    <source>
        <dbReference type="RuleBase" id="RU367134"/>
    </source>
</evidence>
<feature type="region of interest" description="Disordered" evidence="16">
    <location>
        <begin position="84"/>
        <end position="116"/>
    </location>
</feature>
<evidence type="ECO:0000256" key="6">
    <source>
        <dbReference type="ARBA" id="ARBA00022777"/>
    </source>
</evidence>
<dbReference type="GO" id="GO:0051233">
    <property type="term" value="C:spindle midzone"/>
    <property type="evidence" value="ECO:0007669"/>
    <property type="project" value="UniProtKB-ARBA"/>
</dbReference>
<evidence type="ECO:0000256" key="3">
    <source>
        <dbReference type="ARBA" id="ARBA00022527"/>
    </source>
</evidence>
<dbReference type="PROSITE" id="PS50011">
    <property type="entry name" value="PROTEIN_KINASE_DOM"/>
    <property type="match status" value="1"/>
</dbReference>
<gene>
    <name evidence="18" type="primary">IPL1</name>
    <name evidence="18" type="ORF">LTR09_007088</name>
</gene>
<feature type="binding site" evidence="11">
    <location>
        <begin position="253"/>
        <end position="254"/>
    </location>
    <ligand>
        <name>ATP</name>
        <dbReference type="ChEBI" id="CHEBI:30616"/>
    </ligand>
</feature>
<dbReference type="GO" id="GO:0000776">
    <property type="term" value="C:kinetochore"/>
    <property type="evidence" value="ECO:0007669"/>
    <property type="project" value="UniProtKB-ARBA"/>
</dbReference>
<keyword evidence="19" id="KW-1185">Reference proteome</keyword>
<evidence type="ECO:0000256" key="2">
    <source>
        <dbReference type="ARBA" id="ARBA00021157"/>
    </source>
</evidence>
<evidence type="ECO:0000256" key="1">
    <source>
        <dbReference type="ARBA" id="ARBA00012513"/>
    </source>
</evidence>
<feature type="compositionally biased region" description="Low complexity" evidence="16">
    <location>
        <begin position="87"/>
        <end position="99"/>
    </location>
</feature>
<feature type="binding site" evidence="11">
    <location>
        <position position="267"/>
    </location>
    <ligand>
        <name>ATP</name>
        <dbReference type="ChEBI" id="CHEBI:30616"/>
    </ligand>
</feature>
<feature type="binding site" evidence="11">
    <location>
        <begin position="204"/>
        <end position="206"/>
    </location>
    <ligand>
        <name>ATP</name>
        <dbReference type="ChEBI" id="CHEBI:30616"/>
    </ligand>
</feature>
<dbReference type="Gene3D" id="1.10.510.10">
    <property type="entry name" value="Transferase(Phosphotransferase) domain 1"/>
    <property type="match status" value="1"/>
</dbReference>
<dbReference type="FunFam" id="1.10.510.10:FF:000235">
    <property type="entry name" value="Serine/threonine-protein kinase ark1"/>
    <property type="match status" value="1"/>
</dbReference>
<evidence type="ECO:0000313" key="18">
    <source>
        <dbReference type="EMBL" id="KAK3051788.1"/>
    </source>
</evidence>
<dbReference type="EMBL" id="JAWDJX010000024">
    <property type="protein sequence ID" value="KAK3051788.1"/>
    <property type="molecule type" value="Genomic_DNA"/>
</dbReference>
<comment type="similarity">
    <text evidence="15">Belongs to the protein kinase superfamily. Ser/Thr protein kinase family. Aurora subfamily.</text>
</comment>
<feature type="cross-link" description="Glycyl lysine isopeptide (Lys-Gly) (interchain with G-Cter in SUMO2)" evidence="12">
    <location>
        <position position="251"/>
    </location>
</feature>